<feature type="signal peptide" evidence="1">
    <location>
        <begin position="1"/>
        <end position="21"/>
    </location>
</feature>
<dbReference type="OrthoDB" id="363007at2"/>
<dbReference type="STRING" id="37625.SAMN05660420_00259"/>
<dbReference type="PROSITE" id="PS51257">
    <property type="entry name" value="PROKAR_LIPOPROTEIN"/>
    <property type="match status" value="1"/>
</dbReference>
<feature type="chain" id="PRO_5011450717" description="Carboxypeptidase regulatory-like domain-containing protein" evidence="1">
    <location>
        <begin position="22"/>
        <end position="104"/>
    </location>
</feature>
<gene>
    <name evidence="2" type="ORF">SAMN05660420_00259</name>
</gene>
<evidence type="ECO:0008006" key="4">
    <source>
        <dbReference type="Google" id="ProtNLM"/>
    </source>
</evidence>
<evidence type="ECO:0000256" key="1">
    <source>
        <dbReference type="SAM" id="SignalP"/>
    </source>
</evidence>
<sequence length="104" mass="11328">MRSFISAIVMILLFSPSVIFAHSAFMACYDNGDKTITCYGEFSDGSSAAGTPIRVIDLEKKDLLTGTIDDIGEFTFTRPQIPFTVIFDAGPGHIVKEKSTNISE</sequence>
<protein>
    <recommendedName>
        <fullName evidence="4">Carboxypeptidase regulatory-like domain-containing protein</fullName>
    </recommendedName>
</protein>
<keyword evidence="1" id="KW-0732">Signal</keyword>
<proteinExistence type="predicted"/>
<dbReference type="RefSeq" id="WP_092344125.1">
    <property type="nucleotide sequence ID" value="NZ_FNQN01000001.1"/>
</dbReference>
<accession>A0A1H3VSV4</accession>
<name>A0A1H3VSV4_9BACT</name>
<keyword evidence="3" id="KW-1185">Reference proteome</keyword>
<dbReference type="Proteomes" id="UP000199409">
    <property type="component" value="Unassembled WGS sequence"/>
</dbReference>
<evidence type="ECO:0000313" key="3">
    <source>
        <dbReference type="Proteomes" id="UP000199409"/>
    </source>
</evidence>
<reference evidence="2 3" key="1">
    <citation type="submission" date="2016-10" db="EMBL/GenBank/DDBJ databases">
        <authorList>
            <person name="de Groot N.N."/>
        </authorList>
    </citation>
    <scope>NUCLEOTIDE SEQUENCE [LARGE SCALE GENOMIC DNA]</scope>
    <source>
        <strain evidence="2 3">DSM 7343</strain>
    </source>
</reference>
<organism evidence="2 3">
    <name type="scientific">Desulfuromusa kysingii</name>
    <dbReference type="NCBI Taxonomy" id="37625"/>
    <lineage>
        <taxon>Bacteria</taxon>
        <taxon>Pseudomonadati</taxon>
        <taxon>Thermodesulfobacteriota</taxon>
        <taxon>Desulfuromonadia</taxon>
        <taxon>Desulfuromonadales</taxon>
        <taxon>Geopsychrobacteraceae</taxon>
        <taxon>Desulfuromusa</taxon>
    </lineage>
</organism>
<dbReference type="AlphaFoldDB" id="A0A1H3VSV4"/>
<evidence type="ECO:0000313" key="2">
    <source>
        <dbReference type="EMBL" id="SDZ77761.1"/>
    </source>
</evidence>
<dbReference type="EMBL" id="FNQN01000001">
    <property type="protein sequence ID" value="SDZ77761.1"/>
    <property type="molecule type" value="Genomic_DNA"/>
</dbReference>